<keyword evidence="3" id="KW-1185">Reference proteome</keyword>
<name>A0AAE3FU16_9EURY</name>
<evidence type="ECO:0000313" key="3">
    <source>
        <dbReference type="Proteomes" id="UP001202674"/>
    </source>
</evidence>
<protein>
    <submittedName>
        <fullName evidence="2">Uncharacterized protein</fullName>
    </submittedName>
</protein>
<evidence type="ECO:0000256" key="1">
    <source>
        <dbReference type="SAM" id="MobiDB-lite"/>
    </source>
</evidence>
<evidence type="ECO:0000313" key="2">
    <source>
        <dbReference type="EMBL" id="MCL9815191.1"/>
    </source>
</evidence>
<gene>
    <name evidence="2" type="ORF">AArcSt11_16170</name>
</gene>
<accession>A0AAE3FU16</accession>
<reference evidence="2 3" key="1">
    <citation type="journal article" date="2022" name="Syst. Appl. Microbiol.">
        <title>Natronocalculus amylovorans gen. nov., sp. nov., and Natranaeroarchaeum aerophilus sp. nov., dominant culturable amylolytic natronoarchaea from hypersaline soda lakes in southwestern Siberia.</title>
        <authorList>
            <person name="Sorokin D.Y."/>
            <person name="Elcheninov A.G."/>
            <person name="Khizhniak T.V."/>
            <person name="Koenen M."/>
            <person name="Bale N.J."/>
            <person name="Damste J.S.S."/>
            <person name="Kublanov I.V."/>
        </authorList>
    </citation>
    <scope>NUCLEOTIDE SEQUENCE [LARGE SCALE GENOMIC DNA]</scope>
    <source>
        <strain evidence="2 3">AArc-St1-1</strain>
    </source>
</reference>
<proteinExistence type="predicted"/>
<dbReference type="AlphaFoldDB" id="A0AAE3FU16"/>
<sequence length="71" mass="8339">MDRGTHSSDELQEELETAEEHLSEAEEILWVTASNVGPDKYAIQLEEMTQRLWDLQHELDDLRQDIDDITR</sequence>
<dbReference type="RefSeq" id="WP_250598633.1">
    <property type="nucleotide sequence ID" value="NZ_JAKRVY010000015.1"/>
</dbReference>
<dbReference type="Proteomes" id="UP001202674">
    <property type="component" value="Unassembled WGS sequence"/>
</dbReference>
<organism evidence="2 3">
    <name type="scientific">Natranaeroarchaeum aerophilus</name>
    <dbReference type="NCBI Taxonomy" id="2917711"/>
    <lineage>
        <taxon>Archaea</taxon>
        <taxon>Methanobacteriati</taxon>
        <taxon>Methanobacteriota</taxon>
        <taxon>Stenosarchaea group</taxon>
        <taxon>Halobacteria</taxon>
        <taxon>Halobacteriales</taxon>
        <taxon>Natronoarchaeaceae</taxon>
        <taxon>Natranaeroarchaeum</taxon>
    </lineage>
</organism>
<dbReference type="EMBL" id="JAKRVY010000015">
    <property type="protein sequence ID" value="MCL9815191.1"/>
    <property type="molecule type" value="Genomic_DNA"/>
</dbReference>
<comment type="caution">
    <text evidence="2">The sequence shown here is derived from an EMBL/GenBank/DDBJ whole genome shotgun (WGS) entry which is preliminary data.</text>
</comment>
<feature type="region of interest" description="Disordered" evidence="1">
    <location>
        <begin position="1"/>
        <end position="22"/>
    </location>
</feature>